<comment type="caution">
    <text evidence="2">The sequence shown here is derived from an EMBL/GenBank/DDBJ whole genome shotgun (WGS) entry which is preliminary data.</text>
</comment>
<sequence length="66" mass="7179">MNALAEIRRLRKGRDDSRDGVAIGHGRKGELAGKSTLFRRLRSAAGLPMPEGARKLPGGQTNRLIK</sequence>
<evidence type="ECO:0000313" key="2">
    <source>
        <dbReference type="EMBL" id="PNF75710.1"/>
    </source>
</evidence>
<reference evidence="2 3" key="1">
    <citation type="submission" date="2018-01" db="EMBL/GenBank/DDBJ databases">
        <title>Denitrification phenotypes of diverse strains of Pseudomonas stutzeri.</title>
        <authorList>
            <person name="Milligan D.A."/>
            <person name="Bergaust L."/>
            <person name="Bakken L.R."/>
            <person name="Frostegard A."/>
        </authorList>
    </citation>
    <scope>NUCLEOTIDE SEQUENCE [LARGE SCALE GENOMIC DNA]</scope>
    <source>
        <strain evidence="2 3">DSM 50238</strain>
    </source>
</reference>
<dbReference type="AlphaFoldDB" id="A0A8E2QCL6"/>
<proteinExistence type="predicted"/>
<protein>
    <submittedName>
        <fullName evidence="2">Uncharacterized protein</fullName>
    </submittedName>
</protein>
<name>A0A8E2QCL6_9GAMM</name>
<feature type="region of interest" description="Disordered" evidence="1">
    <location>
        <begin position="46"/>
        <end position="66"/>
    </location>
</feature>
<evidence type="ECO:0000313" key="3">
    <source>
        <dbReference type="Proteomes" id="UP000235881"/>
    </source>
</evidence>
<evidence type="ECO:0000256" key="1">
    <source>
        <dbReference type="SAM" id="MobiDB-lite"/>
    </source>
</evidence>
<organism evidence="2 3">
    <name type="scientific">Stutzerimonas degradans</name>
    <dbReference type="NCBI Taxonomy" id="2968968"/>
    <lineage>
        <taxon>Bacteria</taxon>
        <taxon>Pseudomonadati</taxon>
        <taxon>Pseudomonadota</taxon>
        <taxon>Gammaproteobacteria</taxon>
        <taxon>Pseudomonadales</taxon>
        <taxon>Pseudomonadaceae</taxon>
        <taxon>Stutzerimonas</taxon>
    </lineage>
</organism>
<keyword evidence="3" id="KW-1185">Reference proteome</keyword>
<dbReference type="EMBL" id="POUK01000005">
    <property type="protein sequence ID" value="PNF75710.1"/>
    <property type="molecule type" value="Genomic_DNA"/>
</dbReference>
<gene>
    <name evidence="2" type="ORF">CXK95_13990</name>
</gene>
<accession>A0A8E2QCL6</accession>
<dbReference type="Proteomes" id="UP000235881">
    <property type="component" value="Unassembled WGS sequence"/>
</dbReference>